<dbReference type="AlphaFoldDB" id="T2JTP8"/>
<dbReference type="Proteomes" id="UP000018130">
    <property type="component" value="Unassembled WGS sequence"/>
</dbReference>
<dbReference type="EMBL" id="CAQN01000920">
    <property type="protein sequence ID" value="CCQ69213.1"/>
    <property type="molecule type" value="Genomic_DNA"/>
</dbReference>
<reference evidence="1 2" key="2">
    <citation type="submission" date="2013-09" db="EMBL/GenBank/DDBJ databases">
        <title>Whole genome comparison of six Crocosphaera watsonii strains with differing phenotypes.</title>
        <authorList>
            <person name="Bench S.R."/>
            <person name="Heller P."/>
            <person name="Frank I."/>
            <person name="Arciniega M."/>
            <person name="Shilova I.N."/>
            <person name="Zehr J.P."/>
        </authorList>
    </citation>
    <scope>NUCLEOTIDE SEQUENCE [LARGE SCALE GENOMIC DNA]</scope>
    <source>
        <strain evidence="1 2">WH 0402</strain>
    </source>
</reference>
<name>T2JTP8_CROWT</name>
<accession>T2JTP8</accession>
<gene>
    <name evidence="1" type="ORF">CWATWH0402_1103</name>
</gene>
<reference evidence="1 2" key="1">
    <citation type="submission" date="2013-01" db="EMBL/GenBank/DDBJ databases">
        <authorList>
            <person name="Bench S."/>
        </authorList>
    </citation>
    <scope>NUCLEOTIDE SEQUENCE [LARGE SCALE GENOMIC DNA]</scope>
    <source>
        <strain evidence="1 2">WH 0402</strain>
    </source>
</reference>
<evidence type="ECO:0000313" key="2">
    <source>
        <dbReference type="Proteomes" id="UP000018130"/>
    </source>
</evidence>
<organism evidence="1 2">
    <name type="scientific">Crocosphaera watsonii WH 0402</name>
    <dbReference type="NCBI Taxonomy" id="1284629"/>
    <lineage>
        <taxon>Bacteria</taxon>
        <taxon>Bacillati</taxon>
        <taxon>Cyanobacteriota</taxon>
        <taxon>Cyanophyceae</taxon>
        <taxon>Oscillatoriophycideae</taxon>
        <taxon>Chroococcales</taxon>
        <taxon>Aphanothecaceae</taxon>
        <taxon>Crocosphaera</taxon>
    </lineage>
</organism>
<proteinExistence type="predicted"/>
<sequence>MRTISVESFLSQKTWQPPSGQHKSVVLEANQASYNTVFIIYGSSNRYTTEIVGDSSDTYLHWS</sequence>
<protein>
    <submittedName>
        <fullName evidence="1">Uncharacterized protein</fullName>
    </submittedName>
</protein>
<comment type="caution">
    <text evidence="1">The sequence shown here is derived from an EMBL/GenBank/DDBJ whole genome shotgun (WGS) entry which is preliminary data.</text>
</comment>
<evidence type="ECO:0000313" key="1">
    <source>
        <dbReference type="EMBL" id="CCQ69213.1"/>
    </source>
</evidence>